<evidence type="ECO:0000256" key="1">
    <source>
        <dbReference type="SAM" id="Phobius"/>
    </source>
</evidence>
<keyword evidence="1" id="KW-1133">Transmembrane helix</keyword>
<reference evidence="3" key="1">
    <citation type="journal article" date="2017" name="Genome Biol.">
        <title>Comparative genomics reveals high biological diversity and specific adaptations in the industrially and medically important fungal genus Aspergillus.</title>
        <authorList>
            <person name="de Vries R.P."/>
            <person name="Riley R."/>
            <person name="Wiebenga A."/>
            <person name="Aguilar-Osorio G."/>
            <person name="Amillis S."/>
            <person name="Uchima C.A."/>
            <person name="Anderluh G."/>
            <person name="Asadollahi M."/>
            <person name="Askin M."/>
            <person name="Barry K."/>
            <person name="Battaglia E."/>
            <person name="Bayram O."/>
            <person name="Benocci T."/>
            <person name="Braus-Stromeyer S.A."/>
            <person name="Caldana C."/>
            <person name="Canovas D."/>
            <person name="Cerqueira G.C."/>
            <person name="Chen F."/>
            <person name="Chen W."/>
            <person name="Choi C."/>
            <person name="Clum A."/>
            <person name="Dos Santos R.A."/>
            <person name="Damasio A.R."/>
            <person name="Diallinas G."/>
            <person name="Emri T."/>
            <person name="Fekete E."/>
            <person name="Flipphi M."/>
            <person name="Freyberg S."/>
            <person name="Gallo A."/>
            <person name="Gournas C."/>
            <person name="Habgood R."/>
            <person name="Hainaut M."/>
            <person name="Harispe M.L."/>
            <person name="Henrissat B."/>
            <person name="Hilden K.S."/>
            <person name="Hope R."/>
            <person name="Hossain A."/>
            <person name="Karabika E."/>
            <person name="Karaffa L."/>
            <person name="Karanyi Z."/>
            <person name="Krasevec N."/>
            <person name="Kuo A."/>
            <person name="Kusch H."/>
            <person name="LaButti K."/>
            <person name="Lagendijk E.L."/>
            <person name="Lapidus A."/>
            <person name="Levasseur A."/>
            <person name="Lindquist E."/>
            <person name="Lipzen A."/>
            <person name="Logrieco A.F."/>
            <person name="MacCabe A."/>
            <person name="Maekelae M.R."/>
            <person name="Malavazi I."/>
            <person name="Melin P."/>
            <person name="Meyer V."/>
            <person name="Mielnichuk N."/>
            <person name="Miskei M."/>
            <person name="Molnar A.P."/>
            <person name="Mule G."/>
            <person name="Ngan C.Y."/>
            <person name="Orejas M."/>
            <person name="Orosz E."/>
            <person name="Ouedraogo J.P."/>
            <person name="Overkamp K.M."/>
            <person name="Park H.-S."/>
            <person name="Perrone G."/>
            <person name="Piumi F."/>
            <person name="Punt P.J."/>
            <person name="Ram A.F."/>
            <person name="Ramon A."/>
            <person name="Rauscher S."/>
            <person name="Record E."/>
            <person name="Riano-Pachon D.M."/>
            <person name="Robert V."/>
            <person name="Roehrig J."/>
            <person name="Ruller R."/>
            <person name="Salamov A."/>
            <person name="Salih N.S."/>
            <person name="Samson R.A."/>
            <person name="Sandor E."/>
            <person name="Sanguinetti M."/>
            <person name="Schuetze T."/>
            <person name="Sepcic K."/>
            <person name="Shelest E."/>
            <person name="Sherlock G."/>
            <person name="Sophianopoulou V."/>
            <person name="Squina F.M."/>
            <person name="Sun H."/>
            <person name="Susca A."/>
            <person name="Todd R.B."/>
            <person name="Tsang A."/>
            <person name="Unkles S.E."/>
            <person name="van de Wiele N."/>
            <person name="van Rossen-Uffink D."/>
            <person name="Oliveira J.V."/>
            <person name="Vesth T.C."/>
            <person name="Visser J."/>
            <person name="Yu J.-H."/>
            <person name="Zhou M."/>
            <person name="Andersen M.R."/>
            <person name="Archer D.B."/>
            <person name="Baker S.E."/>
            <person name="Benoit I."/>
            <person name="Brakhage A.A."/>
            <person name="Braus G.H."/>
            <person name="Fischer R."/>
            <person name="Frisvad J.C."/>
            <person name="Goldman G.H."/>
            <person name="Houbraken J."/>
            <person name="Oakley B."/>
            <person name="Pocsi I."/>
            <person name="Scazzocchio C."/>
            <person name="Seiboth B."/>
            <person name="vanKuyk P.A."/>
            <person name="Wortman J."/>
            <person name="Dyer P.S."/>
            <person name="Grigoriev I.V."/>
        </authorList>
    </citation>
    <scope>NUCLEOTIDE SEQUENCE [LARGE SCALE GENOMIC DNA]</scope>
    <source>
        <strain evidence="3">CBS 134.48</strain>
    </source>
</reference>
<keyword evidence="3" id="KW-1185">Reference proteome</keyword>
<proteinExistence type="predicted"/>
<dbReference type="EMBL" id="KV878207">
    <property type="protein sequence ID" value="OJI80257.1"/>
    <property type="molecule type" value="Genomic_DNA"/>
</dbReference>
<protein>
    <submittedName>
        <fullName evidence="2">Uncharacterized protein</fullName>
    </submittedName>
</protein>
<dbReference type="Proteomes" id="UP000184304">
    <property type="component" value="Unassembled WGS sequence"/>
</dbReference>
<keyword evidence="1" id="KW-0812">Transmembrane</keyword>
<dbReference type="VEuPathDB" id="FungiDB:ASPTUDRAFT_47338"/>
<evidence type="ECO:0000313" key="2">
    <source>
        <dbReference type="EMBL" id="OJI80257.1"/>
    </source>
</evidence>
<keyword evidence="1" id="KW-0472">Membrane</keyword>
<evidence type="ECO:0000313" key="3">
    <source>
        <dbReference type="Proteomes" id="UP000184304"/>
    </source>
</evidence>
<organism evidence="2 3">
    <name type="scientific">Aspergillus tubingensis (strain CBS 134.48)</name>
    <dbReference type="NCBI Taxonomy" id="767770"/>
    <lineage>
        <taxon>Eukaryota</taxon>
        <taxon>Fungi</taxon>
        <taxon>Dikarya</taxon>
        <taxon>Ascomycota</taxon>
        <taxon>Pezizomycotina</taxon>
        <taxon>Eurotiomycetes</taxon>
        <taxon>Eurotiomycetidae</taxon>
        <taxon>Eurotiales</taxon>
        <taxon>Aspergillaceae</taxon>
        <taxon>Aspergillus</taxon>
        <taxon>Aspergillus subgen. Circumdati</taxon>
    </lineage>
</organism>
<sequence length="66" mass="7472">MDGCYTRLATRLLITLTPRFVVVVVAAAAQFRLRVQSQDETHTTDETDIVPVFRGSSTTYYLPCIY</sequence>
<accession>A0A1L9MTF4</accession>
<name>A0A1L9MTF4_ASPTC</name>
<feature type="transmembrane region" description="Helical" evidence="1">
    <location>
        <begin position="12"/>
        <end position="31"/>
    </location>
</feature>
<dbReference type="AlphaFoldDB" id="A0A1L9MTF4"/>
<gene>
    <name evidence="2" type="ORF">ASPTUDRAFT_47338</name>
</gene>